<feature type="chain" id="PRO_5024369782" evidence="2">
    <location>
        <begin position="21"/>
        <end position="192"/>
    </location>
</feature>
<dbReference type="PROSITE" id="PS50041">
    <property type="entry name" value="C_TYPE_LECTIN_2"/>
    <property type="match status" value="1"/>
</dbReference>
<proteinExistence type="evidence at transcript level"/>
<protein>
    <submittedName>
        <fullName evidence="4">C-type lectin</fullName>
    </submittedName>
</protein>
<dbReference type="Pfam" id="PF00059">
    <property type="entry name" value="Lectin_C"/>
    <property type="match status" value="1"/>
</dbReference>
<dbReference type="EMBL" id="MK820036">
    <property type="protein sequence ID" value="QFU95414.1"/>
    <property type="molecule type" value="mRNA"/>
</dbReference>
<feature type="region of interest" description="Disordered" evidence="1">
    <location>
        <begin position="173"/>
        <end position="192"/>
    </location>
</feature>
<evidence type="ECO:0000313" key="4">
    <source>
        <dbReference type="EMBL" id="QFU95414.1"/>
    </source>
</evidence>
<dbReference type="PANTHER" id="PTHR22803">
    <property type="entry name" value="MANNOSE, PHOSPHOLIPASE, LECTIN RECEPTOR RELATED"/>
    <property type="match status" value="1"/>
</dbReference>
<accession>A0A5P9Q461</accession>
<dbReference type="InterPro" id="IPR016186">
    <property type="entry name" value="C-type_lectin-like/link_sf"/>
</dbReference>
<dbReference type="Gene3D" id="3.10.100.10">
    <property type="entry name" value="Mannose-Binding Protein A, subunit A"/>
    <property type="match status" value="1"/>
</dbReference>
<dbReference type="SMART" id="SM00034">
    <property type="entry name" value="CLECT"/>
    <property type="match status" value="1"/>
</dbReference>
<reference evidence="4" key="1">
    <citation type="submission" date="2019-04" db="EMBL/GenBank/DDBJ databases">
        <title>Cloning and expression analysis of C-type lectin in Onchidium reevesii.</title>
        <authorList>
            <person name="Liang W."/>
            <person name="Yang T."/>
            <person name="Xue B."/>
        </authorList>
    </citation>
    <scope>NUCLEOTIDE SEQUENCE</scope>
</reference>
<dbReference type="InterPro" id="IPR016187">
    <property type="entry name" value="CTDL_fold"/>
</dbReference>
<evidence type="ECO:0000256" key="2">
    <source>
        <dbReference type="SAM" id="SignalP"/>
    </source>
</evidence>
<dbReference type="CDD" id="cd00037">
    <property type="entry name" value="CLECT"/>
    <property type="match status" value="1"/>
</dbReference>
<evidence type="ECO:0000256" key="1">
    <source>
        <dbReference type="SAM" id="MobiDB-lite"/>
    </source>
</evidence>
<dbReference type="AlphaFoldDB" id="A0A5P9Q461"/>
<feature type="domain" description="C-type lectin" evidence="3">
    <location>
        <begin position="38"/>
        <end position="151"/>
    </location>
</feature>
<feature type="signal peptide" evidence="2">
    <location>
        <begin position="1"/>
        <end position="20"/>
    </location>
</feature>
<keyword evidence="4" id="KW-0430">Lectin</keyword>
<keyword evidence="2" id="KW-0732">Signal</keyword>
<dbReference type="SUPFAM" id="SSF56436">
    <property type="entry name" value="C-type lectin-like"/>
    <property type="match status" value="1"/>
</dbReference>
<organism evidence="4">
    <name type="scientific">Onchidium reevesii</name>
    <dbReference type="NCBI Taxonomy" id="2547651"/>
    <lineage>
        <taxon>Eukaryota</taxon>
        <taxon>Metazoa</taxon>
        <taxon>Spiralia</taxon>
        <taxon>Lophotrochozoa</taxon>
        <taxon>Mollusca</taxon>
        <taxon>Gastropoda</taxon>
        <taxon>Heterobranchia</taxon>
        <taxon>Euthyneura</taxon>
        <taxon>Panpulmonata</taxon>
        <taxon>Eupulmonata</taxon>
        <taxon>Systellommatophora</taxon>
        <taxon>Onchidioidea</taxon>
        <taxon>Onchidiidae</taxon>
        <taxon>Onchidium</taxon>
    </lineage>
</organism>
<name>A0A5P9Q461_9EUPU</name>
<evidence type="ECO:0000259" key="3">
    <source>
        <dbReference type="PROSITE" id="PS50041"/>
    </source>
</evidence>
<dbReference type="InterPro" id="IPR001304">
    <property type="entry name" value="C-type_lectin-like"/>
</dbReference>
<dbReference type="GO" id="GO:0030246">
    <property type="term" value="F:carbohydrate binding"/>
    <property type="evidence" value="ECO:0007669"/>
    <property type="project" value="UniProtKB-KW"/>
</dbReference>
<sequence>MEAVYTTVLSVFVIIHGACAMSCPDFVTEVPHSYTAVHNHVCYLFVNNEVFWPTARDKCFELGGEMLSIEDQATMDFIKDQLNSKELRWDRKGVWLGARYRNSNWEWTNGRRVSYTNWASGEPSKLFGFLSVEDCAQMRKEDNWQWHDFPCGSLKFHYNYVCEFPLNKPGDSAGRVAPSASGQEDNGNVYLK</sequence>
<dbReference type="InterPro" id="IPR050111">
    <property type="entry name" value="C-type_lectin/snaclec_domain"/>
</dbReference>